<dbReference type="PROSITE" id="PS50048">
    <property type="entry name" value="ZN2_CY6_FUNGAL_2"/>
    <property type="match status" value="1"/>
</dbReference>
<dbReference type="AlphaFoldDB" id="A0A8H5KAH5"/>
<dbReference type="CDD" id="cd00067">
    <property type="entry name" value="GAL4"/>
    <property type="match status" value="1"/>
</dbReference>
<protein>
    <submittedName>
        <fullName evidence="7">Transcriptional regulatory</fullName>
    </submittedName>
</protein>
<evidence type="ECO:0000256" key="4">
    <source>
        <dbReference type="ARBA" id="ARBA00023242"/>
    </source>
</evidence>
<evidence type="ECO:0000313" key="7">
    <source>
        <dbReference type="EMBL" id="KAF5568938.1"/>
    </source>
</evidence>
<dbReference type="InterPro" id="IPR007219">
    <property type="entry name" value="XnlR_reg_dom"/>
</dbReference>
<dbReference type="EMBL" id="JAAOAQ010000074">
    <property type="protein sequence ID" value="KAF5568938.1"/>
    <property type="molecule type" value="Genomic_DNA"/>
</dbReference>
<dbReference type="Gene3D" id="4.10.240.10">
    <property type="entry name" value="Zn(2)-C6 fungal-type DNA-binding domain"/>
    <property type="match status" value="1"/>
</dbReference>
<evidence type="ECO:0000259" key="6">
    <source>
        <dbReference type="PROSITE" id="PS50048"/>
    </source>
</evidence>
<comment type="caution">
    <text evidence="7">The sequence shown here is derived from an EMBL/GenBank/DDBJ whole genome shotgun (WGS) entry which is preliminary data.</text>
</comment>
<keyword evidence="2" id="KW-0805">Transcription regulation</keyword>
<keyword evidence="4" id="KW-0539">Nucleus</keyword>
<evidence type="ECO:0000256" key="3">
    <source>
        <dbReference type="ARBA" id="ARBA00023163"/>
    </source>
</evidence>
<feature type="region of interest" description="Disordered" evidence="5">
    <location>
        <begin position="179"/>
        <end position="198"/>
    </location>
</feature>
<sequence length="747" mass="82710">MPRPKVRAEDRRRAVIACVPCQNSKKRCDSQTPCANCRRRDYVPYCVYDPEAARPRRKAQHRAMSRSSDITASGNDDCSSLDYIVCSDVALSVNGGDTPERVQAPQTPESTAGQQVNETPDTTFSSCMSNAGGQDKGSEGGNLSMGDSASLSFLDFLRHTFLCYMGPSPFTDKERAKAMLESSYPQAPHDIADDGPDSQLTLEEKRDYIQRFLVATTGIIYIYSPKQLYELLEETEDDREHSSASGPSKPCQKRAIIDLVIAVGGQGCRTSPKTLYHAQKHFDRGQKVAFEGMLLDPTGDLVAIFLLMSIYMVNACKRDGAFIYLGVATRVAHAIGLHRPESYRNLSPETHRFRLQVWKSLRILDIAFGAVLAQTPASSPRRGISNPSFSVPDGPEPCTPEFTSMSACYGVCTILEQITYHLNNNKKQDTSLASIRDLLRQLRDWSSALPSSMTNCTVSSSISPEQWWQTLGNFAVSAFYYYTVMLATRPILISYMLGKLKRLDRSDGSLGSHSASDRETKELAQVCIDAAVLLVETTRRTGSAGLLIQNMTLLKLRAWIFSACLIMAYSLFVEATLSEKSTTFETEAALHSGIGIIRDLDRTSPQAHRYLDVLTELRNALQSYRERLIPPRRKSSGQFLSQIFTLDQEKSTPAASEHEMTGLASSVVPPELGDESSGGLLMLQQVTEATQNMNNMWRIPDEGQAFVDECLPLAIGGLDVHWNGISVQGTDSFLFDTEPFTEMLSHF</sequence>
<dbReference type="PANTHER" id="PTHR47424">
    <property type="entry name" value="REGULATORY PROTEIN GAL4"/>
    <property type="match status" value="1"/>
</dbReference>
<dbReference type="GO" id="GO:0006351">
    <property type="term" value="P:DNA-templated transcription"/>
    <property type="evidence" value="ECO:0007669"/>
    <property type="project" value="InterPro"/>
</dbReference>
<organism evidence="7 8">
    <name type="scientific">Fusarium phyllophilum</name>
    <dbReference type="NCBI Taxonomy" id="47803"/>
    <lineage>
        <taxon>Eukaryota</taxon>
        <taxon>Fungi</taxon>
        <taxon>Dikarya</taxon>
        <taxon>Ascomycota</taxon>
        <taxon>Pezizomycotina</taxon>
        <taxon>Sordariomycetes</taxon>
        <taxon>Hypocreomycetidae</taxon>
        <taxon>Hypocreales</taxon>
        <taxon>Nectriaceae</taxon>
        <taxon>Fusarium</taxon>
        <taxon>Fusarium fujikuroi species complex</taxon>
    </lineage>
</organism>
<feature type="compositionally biased region" description="Basic residues" evidence="5">
    <location>
        <begin position="55"/>
        <end position="64"/>
    </location>
</feature>
<dbReference type="Pfam" id="PF00172">
    <property type="entry name" value="Zn_clus"/>
    <property type="match status" value="1"/>
</dbReference>
<dbReference type="GO" id="GO:0008270">
    <property type="term" value="F:zinc ion binding"/>
    <property type="evidence" value="ECO:0007669"/>
    <property type="project" value="InterPro"/>
</dbReference>
<keyword evidence="8" id="KW-1185">Reference proteome</keyword>
<dbReference type="PANTHER" id="PTHR47424:SF9">
    <property type="entry name" value="TAH-2"/>
    <property type="match status" value="1"/>
</dbReference>
<feature type="domain" description="Zn(2)-C6 fungal-type" evidence="6">
    <location>
        <begin position="17"/>
        <end position="48"/>
    </location>
</feature>
<feature type="region of interest" description="Disordered" evidence="5">
    <location>
        <begin position="96"/>
        <end position="143"/>
    </location>
</feature>
<keyword evidence="3" id="KW-0804">Transcription</keyword>
<evidence type="ECO:0000313" key="8">
    <source>
        <dbReference type="Proteomes" id="UP000582016"/>
    </source>
</evidence>
<evidence type="ECO:0000256" key="1">
    <source>
        <dbReference type="ARBA" id="ARBA00022723"/>
    </source>
</evidence>
<dbReference type="InterPro" id="IPR036864">
    <property type="entry name" value="Zn2-C6_fun-type_DNA-bd_sf"/>
</dbReference>
<feature type="region of interest" description="Disordered" evidence="5">
    <location>
        <begin position="53"/>
        <end position="74"/>
    </location>
</feature>
<keyword evidence="1" id="KW-0479">Metal-binding</keyword>
<dbReference type="SUPFAM" id="SSF57701">
    <property type="entry name" value="Zn2/Cys6 DNA-binding domain"/>
    <property type="match status" value="1"/>
</dbReference>
<dbReference type="GO" id="GO:0005634">
    <property type="term" value="C:nucleus"/>
    <property type="evidence" value="ECO:0007669"/>
    <property type="project" value="TreeGrafter"/>
</dbReference>
<evidence type="ECO:0000256" key="2">
    <source>
        <dbReference type="ARBA" id="ARBA00023015"/>
    </source>
</evidence>
<dbReference type="GO" id="GO:0000435">
    <property type="term" value="P:positive regulation of transcription from RNA polymerase II promoter by galactose"/>
    <property type="evidence" value="ECO:0007669"/>
    <property type="project" value="TreeGrafter"/>
</dbReference>
<proteinExistence type="predicted"/>
<dbReference type="Proteomes" id="UP000582016">
    <property type="component" value="Unassembled WGS sequence"/>
</dbReference>
<feature type="compositionally biased region" description="Polar residues" evidence="5">
    <location>
        <begin position="65"/>
        <end position="74"/>
    </location>
</feature>
<accession>A0A8H5KAH5</accession>
<dbReference type="GO" id="GO:0000981">
    <property type="term" value="F:DNA-binding transcription factor activity, RNA polymerase II-specific"/>
    <property type="evidence" value="ECO:0007669"/>
    <property type="project" value="InterPro"/>
</dbReference>
<name>A0A8H5KAH5_9HYPO</name>
<feature type="compositionally biased region" description="Polar residues" evidence="5">
    <location>
        <begin position="104"/>
        <end position="132"/>
    </location>
</feature>
<gene>
    <name evidence="7" type="ORF">FPHYL_2505</name>
</gene>
<dbReference type="CDD" id="cd12148">
    <property type="entry name" value="fungal_TF_MHR"/>
    <property type="match status" value="1"/>
</dbReference>
<dbReference type="InterPro" id="IPR051127">
    <property type="entry name" value="Fungal_SecMet_Regulators"/>
</dbReference>
<dbReference type="InterPro" id="IPR001138">
    <property type="entry name" value="Zn2Cys6_DnaBD"/>
</dbReference>
<dbReference type="OrthoDB" id="4064873at2759"/>
<dbReference type="SMART" id="SM00906">
    <property type="entry name" value="Fungal_trans"/>
    <property type="match status" value="1"/>
</dbReference>
<dbReference type="GO" id="GO:0000978">
    <property type="term" value="F:RNA polymerase II cis-regulatory region sequence-specific DNA binding"/>
    <property type="evidence" value="ECO:0007669"/>
    <property type="project" value="TreeGrafter"/>
</dbReference>
<reference evidence="7 8" key="1">
    <citation type="submission" date="2020-05" db="EMBL/GenBank/DDBJ databases">
        <title>Identification and distribution of gene clusters putatively required for synthesis of sphingolipid metabolism inhibitors in phylogenetically diverse species of the filamentous fungus Fusarium.</title>
        <authorList>
            <person name="Kim H.-S."/>
            <person name="Busman M."/>
            <person name="Brown D.W."/>
            <person name="Divon H."/>
            <person name="Uhlig S."/>
            <person name="Proctor R.H."/>
        </authorList>
    </citation>
    <scope>NUCLEOTIDE SEQUENCE [LARGE SCALE GENOMIC DNA]</scope>
    <source>
        <strain evidence="7 8">NRRL 13617</strain>
    </source>
</reference>
<dbReference type="SMART" id="SM00066">
    <property type="entry name" value="GAL4"/>
    <property type="match status" value="1"/>
</dbReference>
<evidence type="ECO:0000256" key="5">
    <source>
        <dbReference type="SAM" id="MobiDB-lite"/>
    </source>
</evidence>